<evidence type="ECO:0000313" key="2">
    <source>
        <dbReference type="Proteomes" id="UP000001304"/>
    </source>
</evidence>
<dbReference type="STRING" id="583356.Igag_1961"/>
<name>E0STG7_IGNAA</name>
<evidence type="ECO:0000313" key="1">
    <source>
        <dbReference type="EMBL" id="ADM28753.1"/>
    </source>
</evidence>
<protein>
    <submittedName>
        <fullName evidence="1">Uncharacterized protein</fullName>
    </submittedName>
</protein>
<gene>
    <name evidence="1" type="ordered locus">Igag_1961</name>
</gene>
<dbReference type="EMBL" id="CP002098">
    <property type="protein sequence ID" value="ADM28753.1"/>
    <property type="molecule type" value="Genomic_DNA"/>
</dbReference>
<dbReference type="KEGG" id="iag:Igag_1961"/>
<accession>E0STG7</accession>
<organism evidence="1 2">
    <name type="scientific">Ignisphaera aggregans (strain DSM 17230 / JCM 13409 / AQ1.S1)</name>
    <dbReference type="NCBI Taxonomy" id="583356"/>
    <lineage>
        <taxon>Archaea</taxon>
        <taxon>Thermoproteota</taxon>
        <taxon>Thermoprotei</taxon>
        <taxon>Desulfurococcales</taxon>
        <taxon>Desulfurococcaceae</taxon>
        <taxon>Ignisphaera</taxon>
    </lineage>
</organism>
<proteinExistence type="predicted"/>
<dbReference type="Proteomes" id="UP000001304">
    <property type="component" value="Chromosome"/>
</dbReference>
<reference evidence="1 2" key="1">
    <citation type="journal article" date="2010" name="Stand. Genomic Sci.">
        <title>Complete genome sequence of Ignisphaera aggregans type strain (AQ1.S1).</title>
        <authorList>
            <person name="Goker M."/>
            <person name="Held B."/>
            <person name="Lapidus A."/>
            <person name="Nolan M."/>
            <person name="Spring S."/>
            <person name="Yasawong M."/>
            <person name="Lucas S."/>
            <person name="Glavina Del Rio T."/>
            <person name="Tice H."/>
            <person name="Cheng J.F."/>
            <person name="Goodwin L."/>
            <person name="Tapia R."/>
            <person name="Pitluck S."/>
            <person name="Liolios K."/>
            <person name="Ivanova N."/>
            <person name="Mavromatis K."/>
            <person name="Mikhailova N."/>
            <person name="Pati A."/>
            <person name="Chen A."/>
            <person name="Palaniappan K."/>
            <person name="Brambilla E."/>
            <person name="Land M."/>
            <person name="Hauser L."/>
            <person name="Chang Y.J."/>
            <person name="Jeffries C.D."/>
            <person name="Brettin T."/>
            <person name="Detter J.C."/>
            <person name="Han C."/>
            <person name="Rohde M."/>
            <person name="Sikorski J."/>
            <person name="Woyke T."/>
            <person name="Bristow J."/>
            <person name="Eisen J.A."/>
            <person name="Markowitz V."/>
            <person name="Hugenholtz P."/>
            <person name="Kyrpides N.C."/>
            <person name="Klenk H.P."/>
        </authorList>
    </citation>
    <scope>NUCLEOTIDE SEQUENCE [LARGE SCALE GENOMIC DNA]</scope>
    <source>
        <strain evidence="2">DSM 17230 / JCM 13409 / AQ1.S1</strain>
    </source>
</reference>
<dbReference type="HOGENOM" id="CLU_2067773_0_0_2"/>
<sequence length="118" mass="13989">MIILKIPKNIDGRDLTNFISIQVKKFRKNAKHRYIRLKGEVAYSRDYVYFVFPDYALELAFALSIYFKCQKQGIPCSLEAAKPLDIERIPGEIVEVARIWSERKLPRKFYNLRNTQIF</sequence>
<dbReference type="AlphaFoldDB" id="E0STG7"/>
<dbReference type="BioCyc" id="IAGG583356:GHAH-1950-MONOMER"/>
<keyword evidence="2" id="KW-1185">Reference proteome</keyword>